<dbReference type="InterPro" id="IPR042283">
    <property type="entry name" value="GpdQ_catalytic"/>
</dbReference>
<keyword evidence="3" id="KW-0408">Iron</keyword>
<dbReference type="PANTHER" id="PTHR42988">
    <property type="entry name" value="PHOSPHOHYDROLASE"/>
    <property type="match status" value="1"/>
</dbReference>
<evidence type="ECO:0000259" key="5">
    <source>
        <dbReference type="Pfam" id="PF00149"/>
    </source>
</evidence>
<dbReference type="Pfam" id="PF00149">
    <property type="entry name" value="Metallophos"/>
    <property type="match status" value="1"/>
</dbReference>
<dbReference type="EMBL" id="CP013987">
    <property type="protein sequence ID" value="ALZ84953.1"/>
    <property type="molecule type" value="Genomic_DNA"/>
</dbReference>
<evidence type="ECO:0000256" key="2">
    <source>
        <dbReference type="ARBA" id="ARBA00022801"/>
    </source>
</evidence>
<dbReference type="GO" id="GO:0004112">
    <property type="term" value="F:cyclic-nucleotide phosphodiesterase activity"/>
    <property type="evidence" value="ECO:0007669"/>
    <property type="project" value="InterPro"/>
</dbReference>
<dbReference type="KEGG" id="por:APT59_12425"/>
<evidence type="ECO:0000256" key="4">
    <source>
        <dbReference type="ARBA" id="ARBA00025742"/>
    </source>
</evidence>
<accession>A0A0U4XU28</accession>
<dbReference type="InterPro" id="IPR026575">
    <property type="entry name" value="GpdQ/CpdA-like"/>
</dbReference>
<dbReference type="GO" id="GO:0046872">
    <property type="term" value="F:metal ion binding"/>
    <property type="evidence" value="ECO:0007669"/>
    <property type="project" value="UniProtKB-KW"/>
</dbReference>
<dbReference type="InterPro" id="IPR029052">
    <property type="entry name" value="Metallo-depent_PP-like"/>
</dbReference>
<proteinExistence type="inferred from homology"/>
<evidence type="ECO:0000256" key="1">
    <source>
        <dbReference type="ARBA" id="ARBA00022723"/>
    </source>
</evidence>
<dbReference type="RefSeq" id="WP_059315127.1">
    <property type="nucleotide sequence ID" value="NZ_CP013987.1"/>
</dbReference>
<evidence type="ECO:0000256" key="3">
    <source>
        <dbReference type="ARBA" id="ARBA00023004"/>
    </source>
</evidence>
<dbReference type="SUPFAM" id="SSF56300">
    <property type="entry name" value="Metallo-dependent phosphatases"/>
    <property type="match status" value="1"/>
</dbReference>
<dbReference type="InterPro" id="IPR004843">
    <property type="entry name" value="Calcineurin-like_PHP"/>
</dbReference>
<dbReference type="Proteomes" id="UP000064137">
    <property type="component" value="Chromosome"/>
</dbReference>
<dbReference type="Gene3D" id="3.30.750.180">
    <property type="entry name" value="GpdQ, beta-strand dimerisation domain"/>
    <property type="match status" value="1"/>
</dbReference>
<sequence length="275" mass="30268">MHEPFLLAQLSDLHIKAGGRLSYGVVDTLGALRIAVSHLNALQPRPDALVITGDLVDFGTPEEYATLREVLTELVMPFFVIPGNHDDRAALRAAFADHRYLPTQGTLDWQQDCGPLRLIGLDTHIPGEHGGRLDASQLAWLDDQLSQAPAQPTLVLLHHPPFPVGIGHMDRIGLDGGAELEAVIRRHPQVERLLCGHLHRLIQRRFGGTLACVCPGVSHQVELDLREAAPSRFRLEPPGLLLHRWADEALVTHHLPLGNYPGPYPFFAADGQLLD</sequence>
<keyword evidence="1" id="KW-0479">Metal-binding</keyword>
<feature type="domain" description="Calcineurin-like phosphoesterase" evidence="5">
    <location>
        <begin position="7"/>
        <end position="200"/>
    </location>
</feature>
<name>A0A0U4XU28_9PSED</name>
<organism evidence="6 7">
    <name type="scientific">Pseudomonas oryzihabitans</name>
    <dbReference type="NCBI Taxonomy" id="47885"/>
    <lineage>
        <taxon>Bacteria</taxon>
        <taxon>Pseudomonadati</taxon>
        <taxon>Pseudomonadota</taxon>
        <taxon>Gammaproteobacteria</taxon>
        <taxon>Pseudomonadales</taxon>
        <taxon>Pseudomonadaceae</taxon>
        <taxon>Pseudomonas</taxon>
    </lineage>
</organism>
<dbReference type="CDD" id="cd07402">
    <property type="entry name" value="MPP_GpdQ"/>
    <property type="match status" value="1"/>
</dbReference>
<dbReference type="InterPro" id="IPR050884">
    <property type="entry name" value="CNP_phosphodiesterase-III"/>
</dbReference>
<dbReference type="PANTHER" id="PTHR42988:SF2">
    <property type="entry name" value="CYCLIC NUCLEOTIDE PHOSPHODIESTERASE CBUA0032-RELATED"/>
    <property type="match status" value="1"/>
</dbReference>
<comment type="similarity">
    <text evidence="4">Belongs to the cyclic nucleotide phosphodiesterase class-III family.</text>
</comment>
<protein>
    <submittedName>
        <fullName evidence="6">Metallophosphatase</fullName>
    </submittedName>
</protein>
<dbReference type="Gene3D" id="3.60.21.40">
    <property type="entry name" value="GpdQ, catalytic alpha/beta sandwich domain"/>
    <property type="match status" value="1"/>
</dbReference>
<reference evidence="6 7" key="1">
    <citation type="submission" date="2016-01" db="EMBL/GenBank/DDBJ databases">
        <title>Annotation of Pseudomonas oryzihabitans USDA-ARS-USMARC-56511.</title>
        <authorList>
            <person name="Harhay G.P."/>
            <person name="Harhay D.M."/>
            <person name="Smith T.P.L."/>
            <person name="Bono J.L."/>
            <person name="Heaton M.P."/>
            <person name="Clawson M.L."/>
            <person name="Chitko-Mckown C.G."/>
            <person name="Capik S.F."/>
            <person name="DeDonder K.D."/>
            <person name="Apley M.D."/>
            <person name="Lubbers B.V."/>
            <person name="White B.J."/>
            <person name="Larson R.L."/>
        </authorList>
    </citation>
    <scope>NUCLEOTIDE SEQUENCE [LARGE SCALE GENOMIC DNA]</scope>
    <source>
        <strain evidence="6 7">USDA-ARS-USMARC-56511</strain>
    </source>
</reference>
<dbReference type="InterPro" id="IPR042281">
    <property type="entry name" value="GpdQ_beta-strand"/>
</dbReference>
<keyword evidence="2" id="KW-0378">Hydrolase</keyword>
<dbReference type="OrthoDB" id="9780884at2"/>
<evidence type="ECO:0000313" key="6">
    <source>
        <dbReference type="EMBL" id="ALZ84953.1"/>
    </source>
</evidence>
<evidence type="ECO:0000313" key="7">
    <source>
        <dbReference type="Proteomes" id="UP000064137"/>
    </source>
</evidence>
<gene>
    <name evidence="6" type="ORF">APT59_12425</name>
</gene>
<dbReference type="AlphaFoldDB" id="A0A0U4XU28"/>